<comment type="caution">
    <text evidence="2">The sequence shown here is derived from an EMBL/GenBank/DDBJ whole genome shotgun (WGS) entry which is preliminary data.</text>
</comment>
<dbReference type="Proteomes" id="UP001296706">
    <property type="component" value="Unassembled WGS sequence"/>
</dbReference>
<dbReference type="InterPro" id="IPR027372">
    <property type="entry name" value="Phytase-like_dom"/>
</dbReference>
<dbReference type="EMBL" id="JAAXKY010000007">
    <property type="protein sequence ID" value="NMH76357.1"/>
    <property type="molecule type" value="Genomic_DNA"/>
</dbReference>
<feature type="domain" description="Phytase-like" evidence="1">
    <location>
        <begin position="36"/>
        <end position="364"/>
    </location>
</feature>
<evidence type="ECO:0000313" key="2">
    <source>
        <dbReference type="EMBL" id="NMH76357.1"/>
    </source>
</evidence>
<reference evidence="2 3" key="1">
    <citation type="submission" date="2020-04" db="EMBL/GenBank/DDBJ databases">
        <authorList>
            <person name="Klaysubun C."/>
            <person name="Duangmal K."/>
            <person name="Lipun K."/>
        </authorList>
    </citation>
    <scope>NUCLEOTIDE SEQUENCE [LARGE SCALE GENOMIC DNA]</scope>
    <source>
        <strain evidence="2 3">JCM 11839</strain>
    </source>
</reference>
<accession>A0ABX1R8L2</accession>
<protein>
    <submittedName>
        <fullName evidence="2">Esterase-like activity of phytase family protein</fullName>
    </submittedName>
</protein>
<sequence length="386" mass="41442">MEEKCRAGWQRTRCRYGPVRLLGARILPHHLQFRGTTVGGLSGIDYDTRTARYLLVSDDRSVLAPARFYTAQIELDAGGLHDIVLTGVTFFRRPDGKAYPSLDEWGPEQFGFPPADRGVFGTVDPEEIRVDPRTGYMLWSQEGILAESGAGERIVVDPALRISTPDGCFVRDLPVPCTELYSGGPGPRQDRAIESVTYAGHGNLVVSVLEDPLLVDGPEPTVLAGGLTRMTVQSSEGKILAQYAYELDPLPPGPDGTAADGNTGVSSILACDPGTSTRFLVLERAFVAGRGNRVRVYEADVSRATDVLAAPSLVGAPITPARKTLLVDLADMGLDRLENIEGMTWGPDVCTGERTLVLVSDDNFSATQRTQVIALAMARAGGTRAA</sequence>
<evidence type="ECO:0000259" key="1">
    <source>
        <dbReference type="Pfam" id="PF13449"/>
    </source>
</evidence>
<dbReference type="Pfam" id="PF13449">
    <property type="entry name" value="Phytase-like"/>
    <property type="match status" value="1"/>
</dbReference>
<keyword evidence="3" id="KW-1185">Reference proteome</keyword>
<organism evidence="2 3">
    <name type="scientific">Pseudonocardia xinjiangensis</name>
    <dbReference type="NCBI Taxonomy" id="75289"/>
    <lineage>
        <taxon>Bacteria</taxon>
        <taxon>Bacillati</taxon>
        <taxon>Actinomycetota</taxon>
        <taxon>Actinomycetes</taxon>
        <taxon>Pseudonocardiales</taxon>
        <taxon>Pseudonocardiaceae</taxon>
        <taxon>Pseudonocardia</taxon>
    </lineage>
</organism>
<proteinExistence type="predicted"/>
<gene>
    <name evidence="2" type="ORF">HF577_04440</name>
</gene>
<dbReference type="RefSeq" id="WP_169394430.1">
    <property type="nucleotide sequence ID" value="NZ_BAAAJH010000003.1"/>
</dbReference>
<evidence type="ECO:0000313" key="3">
    <source>
        <dbReference type="Proteomes" id="UP001296706"/>
    </source>
</evidence>
<name>A0ABX1R8L2_9PSEU</name>